<keyword evidence="2" id="KW-1185">Reference proteome</keyword>
<dbReference type="Proteomes" id="UP000252107">
    <property type="component" value="Unassembled WGS sequence"/>
</dbReference>
<name>A0A367QKX6_9NOSO</name>
<dbReference type="AlphaFoldDB" id="A0A367QKX6"/>
<evidence type="ECO:0000313" key="2">
    <source>
        <dbReference type="Proteomes" id="UP000252107"/>
    </source>
</evidence>
<sequence length="111" mass="12192">MKIEIEGQDAVKATEELLAIEGLEGSYQTVDEVEREGTVATIATIVGIVSGTFAIAESLHKWKEKYQKSLHDSTGARIEKVLIVTSDNHRLLLKDATVEQIQAILEKSGKQ</sequence>
<comment type="caution">
    <text evidence="1">The sequence shown here is derived from an EMBL/GenBank/DDBJ whole genome shotgun (WGS) entry which is preliminary data.</text>
</comment>
<proteinExistence type="predicted"/>
<evidence type="ECO:0000313" key="1">
    <source>
        <dbReference type="EMBL" id="RCJ24391.1"/>
    </source>
</evidence>
<reference evidence="1" key="1">
    <citation type="submission" date="2016-04" db="EMBL/GenBank/DDBJ databases">
        <authorList>
            <person name="Tabuchi Yagui T.R."/>
        </authorList>
    </citation>
    <scope>NUCLEOTIDE SEQUENCE [LARGE SCALE GENOMIC DNA]</scope>
    <source>
        <strain evidence="1">NIES-26</strain>
    </source>
</reference>
<accession>A0A367QKX6</accession>
<organism evidence="1 2">
    <name type="scientific">Nostoc minutum NIES-26</name>
    <dbReference type="NCBI Taxonomy" id="1844469"/>
    <lineage>
        <taxon>Bacteria</taxon>
        <taxon>Bacillati</taxon>
        <taxon>Cyanobacteriota</taxon>
        <taxon>Cyanophyceae</taxon>
        <taxon>Nostocales</taxon>
        <taxon>Nostocaceae</taxon>
        <taxon>Nostoc</taxon>
    </lineage>
</organism>
<protein>
    <submittedName>
        <fullName evidence="1">Uncharacterized protein</fullName>
    </submittedName>
</protein>
<gene>
    <name evidence="1" type="ORF">A6770_28240</name>
</gene>
<dbReference type="EMBL" id="LXQD01000318">
    <property type="protein sequence ID" value="RCJ24391.1"/>
    <property type="molecule type" value="Genomic_DNA"/>
</dbReference>